<dbReference type="Proteomes" id="UP000017981">
    <property type="component" value="Unassembled WGS sequence"/>
</dbReference>
<dbReference type="Pfam" id="PF00004">
    <property type="entry name" value="AAA"/>
    <property type="match status" value="1"/>
</dbReference>
<dbReference type="InterPro" id="IPR003959">
    <property type="entry name" value="ATPase_AAA_core"/>
</dbReference>
<evidence type="ECO:0000256" key="4">
    <source>
        <dbReference type="ARBA" id="ARBA00040480"/>
    </source>
</evidence>
<gene>
    <name evidence="6" type="ORF">CWATWH0005_5803</name>
</gene>
<evidence type="ECO:0000313" key="6">
    <source>
        <dbReference type="EMBL" id="CCQ54722.1"/>
    </source>
</evidence>
<reference evidence="6 7" key="2">
    <citation type="submission" date="2013-09" db="EMBL/GenBank/DDBJ databases">
        <title>Whole genome comparison of six Crocosphaera watsonii strains with differing phenotypes.</title>
        <authorList>
            <person name="Bench S.R."/>
            <person name="Heller P."/>
            <person name="Frank I."/>
            <person name="Arciniega M."/>
            <person name="Shilova I.N."/>
            <person name="Zehr J.P."/>
        </authorList>
    </citation>
    <scope>NUCLEOTIDE SEQUENCE [LARGE SCALE GENOMIC DNA]</scope>
    <source>
        <strain evidence="6 7">WH 0005</strain>
    </source>
</reference>
<evidence type="ECO:0000256" key="1">
    <source>
        <dbReference type="ARBA" id="ARBA00022741"/>
    </source>
</evidence>
<dbReference type="SMART" id="SM00382">
    <property type="entry name" value="AAA"/>
    <property type="match status" value="1"/>
</dbReference>
<feature type="domain" description="AAA+ ATPase" evidence="5">
    <location>
        <begin position="221"/>
        <end position="351"/>
    </location>
</feature>
<dbReference type="RefSeq" id="WP_021832524.1">
    <property type="nucleotide sequence ID" value="NZ_CAQL01000216.1"/>
</dbReference>
<keyword evidence="1" id="KW-0547">Nucleotide-binding</keyword>
<proteinExistence type="inferred from homology"/>
<dbReference type="InterPro" id="IPR027417">
    <property type="entry name" value="P-loop_NTPase"/>
</dbReference>
<dbReference type="Gene3D" id="3.40.50.300">
    <property type="entry name" value="P-loop containing nucleotide triphosphate hydrolases"/>
    <property type="match status" value="1"/>
</dbReference>
<comment type="similarity">
    <text evidence="3">Belongs to the AAA ATPase family. Highly divergent.</text>
</comment>
<accession>T2IPN3</accession>
<dbReference type="GO" id="GO:0016887">
    <property type="term" value="F:ATP hydrolysis activity"/>
    <property type="evidence" value="ECO:0007669"/>
    <property type="project" value="InterPro"/>
</dbReference>
<evidence type="ECO:0000256" key="2">
    <source>
        <dbReference type="ARBA" id="ARBA00022840"/>
    </source>
</evidence>
<name>T2IPN3_CROWT</name>
<dbReference type="InterPro" id="IPR003593">
    <property type="entry name" value="AAA+_ATPase"/>
</dbReference>
<dbReference type="SUPFAM" id="SSF52540">
    <property type="entry name" value="P-loop containing nucleoside triphosphate hydrolases"/>
    <property type="match status" value="1"/>
</dbReference>
<dbReference type="InterPro" id="IPR052381">
    <property type="entry name" value="AAA_domain_protein"/>
</dbReference>
<comment type="caution">
    <text evidence="6">The sequence shown here is derived from an EMBL/GenBank/DDBJ whole genome shotgun (WGS) entry which is preliminary data.</text>
</comment>
<reference evidence="6 7" key="1">
    <citation type="submission" date="2013-01" db="EMBL/GenBank/DDBJ databases">
        <authorList>
            <person name="Bench S."/>
        </authorList>
    </citation>
    <scope>NUCLEOTIDE SEQUENCE [LARGE SCALE GENOMIC DNA]</scope>
    <source>
        <strain evidence="6 7">WH 0005</strain>
    </source>
</reference>
<dbReference type="GO" id="GO:0005524">
    <property type="term" value="F:ATP binding"/>
    <property type="evidence" value="ECO:0007669"/>
    <property type="project" value="UniProtKB-KW"/>
</dbReference>
<dbReference type="EMBL" id="CAQL01000216">
    <property type="protein sequence ID" value="CCQ54722.1"/>
    <property type="molecule type" value="Genomic_DNA"/>
</dbReference>
<dbReference type="PANTHER" id="PTHR42960:SF1">
    <property type="entry name" value="YCF46 PROTEIN"/>
    <property type="match status" value="1"/>
</dbReference>
<organism evidence="6 7">
    <name type="scientific">Crocosphaera watsonii WH 0005</name>
    <dbReference type="NCBI Taxonomy" id="423472"/>
    <lineage>
        <taxon>Bacteria</taxon>
        <taxon>Bacillati</taxon>
        <taxon>Cyanobacteriota</taxon>
        <taxon>Cyanophyceae</taxon>
        <taxon>Oscillatoriophycideae</taxon>
        <taxon>Chroococcales</taxon>
        <taxon>Aphanothecaceae</taxon>
        <taxon>Crocosphaera</taxon>
    </lineage>
</organism>
<keyword evidence="2" id="KW-0067">ATP-binding</keyword>
<dbReference type="AlphaFoldDB" id="T2IPN3"/>
<evidence type="ECO:0000259" key="5">
    <source>
        <dbReference type="SMART" id="SM00382"/>
    </source>
</evidence>
<protein>
    <recommendedName>
        <fullName evidence="4">Uncharacterized AAA domain-containing protein ycf46</fullName>
    </recommendedName>
</protein>
<evidence type="ECO:0000256" key="3">
    <source>
        <dbReference type="ARBA" id="ARBA00038088"/>
    </source>
</evidence>
<evidence type="ECO:0000313" key="7">
    <source>
        <dbReference type="Proteomes" id="UP000017981"/>
    </source>
</evidence>
<sequence length="492" mass="55769">MKPIFIKSSLIDRKYYLRRKLSSYLPENFPSVSENYYLWNCGIEGWQYCPNGKIKPTANWLEGIEDNPTTYIIEGILNPLSEKDKYKILQLIDRGLQQAQIIFIDSHVNLETEILSLVNIKEIPLPDYESLEKILTPLGHNHQFISDCLGLTYGEILENVDTQTTLETIHQLKRQKLSSKGLKIATSPDVPDIGGMDLLKADLAEIKDRFHPSANAIGLGPPKGVMLWGIPGTGKSLTAKLAAKMTGALLVQCDWNLLYGDSVAETLDNLDYMLNLVDILGKVILFLDEGEKALSGSLDGGVATKMTGKLLAWLQDHTTPVVLLMTINHLSLLPPEMFRRFEYIWFFNNDLHFGAMYDVFNLHLANKFSEWQPKCFTDEEWEELFFSYQGYTPAEIATAVKLVQSKIFSKLIDANLNQEQLIDALNNYPLDHPLDLYQQLLEMKQQVKAAINIPILQKQIAEISMNEAFARPVMGEDTSRFAKSQSLMETWS</sequence>
<dbReference type="PANTHER" id="PTHR42960">
    <property type="entry name" value="YCF46 PROTEIN"/>
    <property type="match status" value="1"/>
</dbReference>